<proteinExistence type="predicted"/>
<keyword evidence="2" id="KW-1185">Reference proteome</keyword>
<organism evidence="1 2">
    <name type="scientific">Hafnia alvei FB1</name>
    <dbReference type="NCBI Taxonomy" id="1453496"/>
    <lineage>
        <taxon>Bacteria</taxon>
        <taxon>Pseudomonadati</taxon>
        <taxon>Pseudomonadota</taxon>
        <taxon>Gammaproteobacteria</taxon>
        <taxon>Enterobacterales</taxon>
        <taxon>Hafniaceae</taxon>
        <taxon>Hafnia</taxon>
    </lineage>
</organism>
<dbReference type="eggNOG" id="ENOG5031T6D">
    <property type="taxonomic scope" value="Bacteria"/>
</dbReference>
<dbReference type="EMBL" id="CP009706">
    <property type="protein sequence ID" value="AIU73300.1"/>
    <property type="molecule type" value="Genomic_DNA"/>
</dbReference>
<dbReference type="Proteomes" id="UP000029986">
    <property type="component" value="Chromosome"/>
</dbReference>
<dbReference type="KEGG" id="hav:AT03_13465"/>
<evidence type="ECO:0000313" key="2">
    <source>
        <dbReference type="Proteomes" id="UP000029986"/>
    </source>
</evidence>
<dbReference type="HOGENOM" id="CLU_1169358_0_0_6"/>
<dbReference type="AlphaFoldDB" id="A0A097R3K5"/>
<protein>
    <submittedName>
        <fullName evidence="1">Uncharacterized protein</fullName>
    </submittedName>
</protein>
<dbReference type="PATRIC" id="fig|1453496.5.peg.2746"/>
<reference evidence="1 2" key="1">
    <citation type="journal article" date="2014" name="Gut Pathog.">
        <title>Gene clusters of Hafnia alvei strain FB1 important in survival and pathogenesis: a draft genome perspective.</title>
        <authorList>
            <person name="Tan J.Y."/>
            <person name="Yin W.F."/>
            <person name="Chan K.G."/>
        </authorList>
    </citation>
    <scope>NUCLEOTIDE SEQUENCE [LARGE SCALE GENOMIC DNA]</scope>
    <source>
        <strain evidence="1 2">FB1</strain>
    </source>
</reference>
<dbReference type="RefSeq" id="WP_025796709.1">
    <property type="nucleotide sequence ID" value="NZ_CP009706.1"/>
</dbReference>
<accession>A0A097R3K5</accession>
<name>A0A097R3K5_HAFAL</name>
<evidence type="ECO:0000313" key="1">
    <source>
        <dbReference type="EMBL" id="AIU73300.1"/>
    </source>
</evidence>
<sequence length="237" mass="26269">MTKLTTERLEELANATTPSVKYVGREIIAMARQLLAYEQAAKEVACWGVTGQRGQIYPLSPQTARMDSFPLYRAPVLPKQPNATLTDEGAKIIKAAEKLVRCKGRYHSEQNYRALAALFGVTVPDLPPLPSDEAPAQPVIPEEKSAIHGTKDPEDIAFNNVFVAGWNCCRSEVISLNETTAQPVSEPYKLPHDWIERQFAYQNLFNAIAAVVSKHPNIEISIKALDNSMLAAEQEHE</sequence>
<gene>
    <name evidence="1" type="ORF">AT03_13465</name>
</gene>